<dbReference type="EMBL" id="BGOW01000013">
    <property type="protein sequence ID" value="GBL45521.1"/>
    <property type="molecule type" value="Genomic_DNA"/>
</dbReference>
<gene>
    <name evidence="2" type="ORF">SFMTTN_1331</name>
</gene>
<organism evidence="2 3">
    <name type="scientific">Sulfuriferula multivorans</name>
    <dbReference type="NCBI Taxonomy" id="1559896"/>
    <lineage>
        <taxon>Bacteria</taxon>
        <taxon>Pseudomonadati</taxon>
        <taxon>Pseudomonadota</taxon>
        <taxon>Betaproteobacteria</taxon>
        <taxon>Nitrosomonadales</taxon>
        <taxon>Sulfuricellaceae</taxon>
        <taxon>Sulfuriferula</taxon>
    </lineage>
</organism>
<proteinExistence type="predicted"/>
<keyword evidence="1" id="KW-0812">Transmembrane</keyword>
<sequence length="162" mass="18021">MDSWKFESNSGKQTALSLACIAVGTILVIGFRHFDGSSMTNSLAGFLCGLLLLLIGISAFLVSGKQTIVVDPQMRRIVVEDKNKFGIKKKLIRFSEITDTSIGYIGKRSIFVNFYYIVLKLKSGEKYPLFSPGRFHDGGSDRSVMESRRQRLENCIKQAAGE</sequence>
<dbReference type="AlphaFoldDB" id="A0A401JCY5"/>
<accession>A0A401JCY5</accession>
<keyword evidence="1" id="KW-0472">Membrane</keyword>
<dbReference type="Proteomes" id="UP000286806">
    <property type="component" value="Unassembled WGS sequence"/>
</dbReference>
<keyword evidence="3" id="KW-1185">Reference proteome</keyword>
<feature type="transmembrane region" description="Helical" evidence="1">
    <location>
        <begin position="14"/>
        <end position="31"/>
    </location>
</feature>
<name>A0A401JCY5_9PROT</name>
<evidence type="ECO:0000313" key="3">
    <source>
        <dbReference type="Proteomes" id="UP000286806"/>
    </source>
</evidence>
<keyword evidence="1" id="KW-1133">Transmembrane helix</keyword>
<protein>
    <recommendedName>
        <fullName evidence="4">DUF304 domain-containing protein</fullName>
    </recommendedName>
</protein>
<evidence type="ECO:0008006" key="4">
    <source>
        <dbReference type="Google" id="ProtNLM"/>
    </source>
</evidence>
<evidence type="ECO:0000313" key="2">
    <source>
        <dbReference type="EMBL" id="GBL45521.1"/>
    </source>
</evidence>
<evidence type="ECO:0000256" key="1">
    <source>
        <dbReference type="SAM" id="Phobius"/>
    </source>
</evidence>
<feature type="transmembrane region" description="Helical" evidence="1">
    <location>
        <begin position="43"/>
        <end position="62"/>
    </location>
</feature>
<comment type="caution">
    <text evidence="2">The sequence shown here is derived from an EMBL/GenBank/DDBJ whole genome shotgun (WGS) entry which is preliminary data.</text>
</comment>
<reference evidence="2 3" key="1">
    <citation type="journal article" date="2019" name="Front. Microbiol.">
        <title>Genomes of Neutrophilic Sulfur-Oxidizing Chemolithoautotrophs Representing 9 Proteobacterial Species From 8 Genera.</title>
        <authorList>
            <person name="Watanabe T."/>
            <person name="Kojima H."/>
            <person name="Umezawa K."/>
            <person name="Hori C."/>
            <person name="Takasuka T.E."/>
            <person name="Kato Y."/>
            <person name="Fukui M."/>
        </authorList>
    </citation>
    <scope>NUCLEOTIDE SEQUENCE [LARGE SCALE GENOMIC DNA]</scope>
    <source>
        <strain evidence="2 3">TTN</strain>
    </source>
</reference>